<accession>A0A815PT17</accession>
<dbReference type="Proteomes" id="UP000663828">
    <property type="component" value="Unassembled WGS sequence"/>
</dbReference>
<dbReference type="EMBL" id="CAJNOJ010000367">
    <property type="protein sequence ID" value="CAF1419447.1"/>
    <property type="molecule type" value="Genomic_DNA"/>
</dbReference>
<dbReference type="Proteomes" id="UP000663852">
    <property type="component" value="Unassembled WGS sequence"/>
</dbReference>
<keyword evidence="4" id="KW-1185">Reference proteome</keyword>
<dbReference type="SUPFAM" id="SSF51110">
    <property type="entry name" value="alpha-D-mannose-specific plant lectins"/>
    <property type="match status" value="1"/>
</dbReference>
<evidence type="ECO:0000313" key="2">
    <source>
        <dbReference type="EMBL" id="CAF1419447.1"/>
    </source>
</evidence>
<dbReference type="PANTHER" id="PTHR30619:SF1">
    <property type="entry name" value="RECOMBINATION PROTEIN 2"/>
    <property type="match status" value="1"/>
</dbReference>
<evidence type="ECO:0000313" key="3">
    <source>
        <dbReference type="EMBL" id="CAF1453539.1"/>
    </source>
</evidence>
<feature type="domain" description="Bulb-type lectin" evidence="1">
    <location>
        <begin position="474"/>
        <end position="593"/>
    </location>
</feature>
<dbReference type="InterPro" id="IPR036426">
    <property type="entry name" value="Bulb-type_lectin_dom_sf"/>
</dbReference>
<evidence type="ECO:0000313" key="4">
    <source>
        <dbReference type="Proteomes" id="UP000663828"/>
    </source>
</evidence>
<sequence length="599" mass="69360">MEKYSCELYIINAGRGDAAVFIEQHKNGKARVSTMIDCGPYEASPRFIKLLEFLDLIQISDTVQDKIILDNLILTHQDKDHTQLIGTLLRNNAKIEIENIYVSSGCLSLTWLKELAPKYEKTKATSFYDFPFLHIAGQRYSDKNNDEIYHYYKSFSSNEGIIVRGAHRTPEIDSNKENAESILTYYVHPEYKDTKRILFTGDSQAEIVKKRCNDSKIKLNGLLLFKVPHHGSRFNNFDPLNGYHEKFILKDMRVKYVNRAIGIFMICYHEQSQKNKDKLTHDHTEWYDRFASNMRKGLADASKSWTYQNIIQETLSNDIMIKIMNGIIQLCKDVASEFGIEQMSDDKIERIQNMCKRFKSFLPPNMHDDVIEFHNAVLTTQKFLLRDFFGYNQFMSSLWWRHLVALFYKEVNASNYVISCYDEYGHPHMETIAGIIQAAQVAPYESVTILITNTSTNLLGKESLLRTEMPEIAGDTLPLDTILEENHGLLSKNRKYWLLMQNDGNLVIYTNVYLKGVTSIYNFGYGPSTRLNPYFLAIMPDGFLVVSDTDKHIYWAWPETLTTKEIPAKMVIQDDGTLCLYSENGVAMWTLNFLRNIFH</sequence>
<comment type="caution">
    <text evidence="3">The sequence shown here is derived from an EMBL/GenBank/DDBJ whole genome shotgun (WGS) entry which is preliminary data.</text>
</comment>
<dbReference type="SUPFAM" id="SSF56281">
    <property type="entry name" value="Metallo-hydrolase/oxidoreductase"/>
    <property type="match status" value="1"/>
</dbReference>
<dbReference type="PANTHER" id="PTHR30619">
    <property type="entry name" value="DNA INTERNALIZATION/COMPETENCE PROTEIN COMEC/REC2"/>
    <property type="match status" value="1"/>
</dbReference>
<dbReference type="Gene3D" id="2.90.10.10">
    <property type="entry name" value="Bulb-type lectin domain"/>
    <property type="match status" value="1"/>
</dbReference>
<reference evidence="3" key="1">
    <citation type="submission" date="2021-02" db="EMBL/GenBank/DDBJ databases">
        <authorList>
            <person name="Nowell W R."/>
        </authorList>
    </citation>
    <scope>NUCLEOTIDE SEQUENCE</scope>
</reference>
<dbReference type="PROSITE" id="PS50927">
    <property type="entry name" value="BULB_LECTIN"/>
    <property type="match status" value="1"/>
</dbReference>
<dbReference type="InterPro" id="IPR052159">
    <property type="entry name" value="Competence_DNA_uptake"/>
</dbReference>
<gene>
    <name evidence="2" type="ORF">EDS130_LOCUS37352</name>
    <name evidence="3" type="ORF">XAT740_LOCUS37018</name>
</gene>
<dbReference type="Gene3D" id="3.60.15.10">
    <property type="entry name" value="Ribonuclease Z/Hydroxyacylglutathione hydrolase-like"/>
    <property type="match status" value="1"/>
</dbReference>
<dbReference type="EMBL" id="CAJNOR010003849">
    <property type="protein sequence ID" value="CAF1453539.1"/>
    <property type="molecule type" value="Genomic_DNA"/>
</dbReference>
<proteinExistence type="predicted"/>
<name>A0A815PT17_ADIRI</name>
<organism evidence="3 4">
    <name type="scientific">Adineta ricciae</name>
    <name type="common">Rotifer</name>
    <dbReference type="NCBI Taxonomy" id="249248"/>
    <lineage>
        <taxon>Eukaryota</taxon>
        <taxon>Metazoa</taxon>
        <taxon>Spiralia</taxon>
        <taxon>Gnathifera</taxon>
        <taxon>Rotifera</taxon>
        <taxon>Eurotatoria</taxon>
        <taxon>Bdelloidea</taxon>
        <taxon>Adinetida</taxon>
        <taxon>Adinetidae</taxon>
        <taxon>Adineta</taxon>
    </lineage>
</organism>
<protein>
    <recommendedName>
        <fullName evidence="1">Bulb-type lectin domain-containing protein</fullName>
    </recommendedName>
</protein>
<dbReference type="AlphaFoldDB" id="A0A815PT17"/>
<dbReference type="InterPro" id="IPR001480">
    <property type="entry name" value="Bulb-type_lectin_dom"/>
</dbReference>
<evidence type="ECO:0000259" key="1">
    <source>
        <dbReference type="PROSITE" id="PS50927"/>
    </source>
</evidence>
<dbReference type="InterPro" id="IPR036866">
    <property type="entry name" value="RibonucZ/Hydroxyglut_hydro"/>
</dbReference>